<dbReference type="Proteomes" id="UP000325313">
    <property type="component" value="Unassembled WGS sequence"/>
</dbReference>
<evidence type="ECO:0000313" key="4">
    <source>
        <dbReference type="Proteomes" id="UP000324748"/>
    </source>
</evidence>
<organism evidence="2 4">
    <name type="scientific">Puccinia graminis f. sp. tritici</name>
    <dbReference type="NCBI Taxonomy" id="56615"/>
    <lineage>
        <taxon>Eukaryota</taxon>
        <taxon>Fungi</taxon>
        <taxon>Dikarya</taxon>
        <taxon>Basidiomycota</taxon>
        <taxon>Pucciniomycotina</taxon>
        <taxon>Pucciniomycetes</taxon>
        <taxon>Pucciniales</taxon>
        <taxon>Pucciniaceae</taxon>
        <taxon>Puccinia</taxon>
    </lineage>
</organism>
<comment type="caution">
    <text evidence="2">The sequence shown here is derived from an EMBL/GenBank/DDBJ whole genome shotgun (WGS) entry which is preliminary data.</text>
</comment>
<dbReference type="OrthoDB" id="2508874at2759"/>
<protein>
    <submittedName>
        <fullName evidence="2">Uncharacterized protein</fullName>
    </submittedName>
</protein>
<dbReference type="AlphaFoldDB" id="A0A5B0ND54"/>
<gene>
    <name evidence="2" type="ORF">PGT21_023688</name>
    <name evidence="3" type="ORF">PGTUg99_012184</name>
</gene>
<evidence type="ECO:0000313" key="2">
    <source>
        <dbReference type="EMBL" id="KAA1085908.1"/>
    </source>
</evidence>
<evidence type="ECO:0000256" key="1">
    <source>
        <dbReference type="SAM" id="Phobius"/>
    </source>
</evidence>
<keyword evidence="1" id="KW-0812">Transmembrane</keyword>
<proteinExistence type="predicted"/>
<name>A0A5B0ND54_PUCGR</name>
<keyword evidence="4" id="KW-1185">Reference proteome</keyword>
<reference evidence="4 5" key="1">
    <citation type="submission" date="2019-05" db="EMBL/GenBank/DDBJ databases">
        <title>Emergence of the Ug99 lineage of the wheat stem rust pathogen through somatic hybridization.</title>
        <authorList>
            <person name="Li F."/>
            <person name="Upadhyaya N.M."/>
            <person name="Sperschneider J."/>
            <person name="Matny O."/>
            <person name="Nguyen-Phuc H."/>
            <person name="Mago R."/>
            <person name="Raley C."/>
            <person name="Miller M.E."/>
            <person name="Silverstein K.A.T."/>
            <person name="Henningsen E."/>
            <person name="Hirsch C.D."/>
            <person name="Visser B."/>
            <person name="Pretorius Z.A."/>
            <person name="Steffenson B.J."/>
            <person name="Schwessinger B."/>
            <person name="Dodds P.N."/>
            <person name="Figueroa M."/>
        </authorList>
    </citation>
    <scope>NUCLEOTIDE SEQUENCE [LARGE SCALE GENOMIC DNA]</scope>
    <source>
        <strain evidence="2">21-0</strain>
        <strain evidence="3 5">Ug99</strain>
    </source>
</reference>
<keyword evidence="1" id="KW-0472">Membrane</keyword>
<evidence type="ECO:0000313" key="3">
    <source>
        <dbReference type="EMBL" id="KAA1113747.1"/>
    </source>
</evidence>
<dbReference type="Proteomes" id="UP000324748">
    <property type="component" value="Unassembled WGS sequence"/>
</dbReference>
<accession>A0A5B0ND54</accession>
<keyword evidence="1" id="KW-1133">Transmembrane helix</keyword>
<sequence>MSVTDMSFSDFKTRVYNHLAATLDHSLLKSEHLVKALTNADKANQLQWRCSIKNCERVVTDDASFKLFVVVAGIQFGACNVLLFMDKPCRSNQFKLSTASGQAVRFAGKENSNSDDDISD</sequence>
<dbReference type="EMBL" id="VSWC01000106">
    <property type="protein sequence ID" value="KAA1085908.1"/>
    <property type="molecule type" value="Genomic_DNA"/>
</dbReference>
<dbReference type="EMBL" id="VDEP01000275">
    <property type="protein sequence ID" value="KAA1113747.1"/>
    <property type="molecule type" value="Genomic_DNA"/>
</dbReference>
<evidence type="ECO:0000313" key="5">
    <source>
        <dbReference type="Proteomes" id="UP000325313"/>
    </source>
</evidence>
<feature type="transmembrane region" description="Helical" evidence="1">
    <location>
        <begin position="67"/>
        <end position="85"/>
    </location>
</feature>